<dbReference type="Proteomes" id="UP001465976">
    <property type="component" value="Unassembled WGS sequence"/>
</dbReference>
<protein>
    <recommendedName>
        <fullName evidence="3">NmrA-like domain-containing protein</fullName>
    </recommendedName>
</protein>
<keyword evidence="2" id="KW-0560">Oxidoreductase</keyword>
<evidence type="ECO:0000256" key="1">
    <source>
        <dbReference type="ARBA" id="ARBA00022857"/>
    </source>
</evidence>
<accession>A0ABR3FCP6</accession>
<dbReference type="InterPro" id="IPR036291">
    <property type="entry name" value="NAD(P)-bd_dom_sf"/>
</dbReference>
<dbReference type="PANTHER" id="PTHR47706:SF9">
    <property type="entry name" value="NMRA-LIKE DOMAIN-CONTAINING PROTEIN-RELATED"/>
    <property type="match status" value="1"/>
</dbReference>
<dbReference type="Gene3D" id="3.40.50.720">
    <property type="entry name" value="NAD(P)-binding Rossmann-like Domain"/>
    <property type="match status" value="1"/>
</dbReference>
<keyword evidence="5" id="KW-1185">Reference proteome</keyword>
<organism evidence="4 5">
    <name type="scientific">Marasmius crinis-equi</name>
    <dbReference type="NCBI Taxonomy" id="585013"/>
    <lineage>
        <taxon>Eukaryota</taxon>
        <taxon>Fungi</taxon>
        <taxon>Dikarya</taxon>
        <taxon>Basidiomycota</taxon>
        <taxon>Agaricomycotina</taxon>
        <taxon>Agaricomycetes</taxon>
        <taxon>Agaricomycetidae</taxon>
        <taxon>Agaricales</taxon>
        <taxon>Marasmiineae</taxon>
        <taxon>Marasmiaceae</taxon>
        <taxon>Marasmius</taxon>
    </lineage>
</organism>
<dbReference type="Gene3D" id="3.90.25.10">
    <property type="entry name" value="UDP-galactose 4-epimerase, domain 1"/>
    <property type="match status" value="1"/>
</dbReference>
<dbReference type="Pfam" id="PF05368">
    <property type="entry name" value="NmrA"/>
    <property type="match status" value="1"/>
</dbReference>
<gene>
    <name evidence="4" type="ORF">V5O48_008892</name>
</gene>
<dbReference type="PANTHER" id="PTHR47706">
    <property type="entry name" value="NMRA-LIKE FAMILY PROTEIN"/>
    <property type="match status" value="1"/>
</dbReference>
<evidence type="ECO:0000313" key="4">
    <source>
        <dbReference type="EMBL" id="KAL0573066.1"/>
    </source>
</evidence>
<evidence type="ECO:0000256" key="2">
    <source>
        <dbReference type="ARBA" id="ARBA00023002"/>
    </source>
</evidence>
<keyword evidence="1" id="KW-0521">NADP</keyword>
<dbReference type="InterPro" id="IPR051609">
    <property type="entry name" value="NmrA/Isoflavone_reductase-like"/>
</dbReference>
<dbReference type="SUPFAM" id="SSF51735">
    <property type="entry name" value="NAD(P)-binding Rossmann-fold domains"/>
    <property type="match status" value="1"/>
</dbReference>
<evidence type="ECO:0000259" key="3">
    <source>
        <dbReference type="Pfam" id="PF05368"/>
    </source>
</evidence>
<reference evidence="4 5" key="1">
    <citation type="submission" date="2024-02" db="EMBL/GenBank/DDBJ databases">
        <title>A draft genome for the cacao thread blight pathogen Marasmius crinis-equi.</title>
        <authorList>
            <person name="Cohen S.P."/>
            <person name="Baruah I.K."/>
            <person name="Amoako-Attah I."/>
            <person name="Bukari Y."/>
            <person name="Meinhardt L.W."/>
            <person name="Bailey B.A."/>
        </authorList>
    </citation>
    <scope>NUCLEOTIDE SEQUENCE [LARGE SCALE GENOMIC DNA]</scope>
    <source>
        <strain evidence="4 5">GH-76</strain>
    </source>
</reference>
<dbReference type="EMBL" id="JBAHYK010000549">
    <property type="protein sequence ID" value="KAL0573066.1"/>
    <property type="molecule type" value="Genomic_DNA"/>
</dbReference>
<evidence type="ECO:0000313" key="5">
    <source>
        <dbReference type="Proteomes" id="UP001465976"/>
    </source>
</evidence>
<sequence>MSSRSKQTILLVGATGKTGSSIVRALAKQSEKFYVKALVRAASLEKPIVQELKSLGVGFISGDIVEDSQATLENHLKDVDTVIITTVPFQPNQQDKLILAAKNANVKRVVPSDFGPSAPPGAMKYQDSKVVTQEFIKQHNIPYTFIQVGTWANLMFPAPHSAKDSPQIVFYGSGDVKTAYTGLERVGEFVARIISDERTLNKTVQTYDGEATLSEVWAIASKVSGENFDDYTRLSAQEVKAKIGESPLSTTIYEYVRTLFISGDNTVENAVALGALDSRVLYPDYVPLRLEDCAREFYSRFDEVKAY</sequence>
<feature type="domain" description="NmrA-like" evidence="3">
    <location>
        <begin position="6"/>
        <end position="283"/>
    </location>
</feature>
<proteinExistence type="predicted"/>
<name>A0ABR3FCP6_9AGAR</name>
<comment type="caution">
    <text evidence="4">The sequence shown here is derived from an EMBL/GenBank/DDBJ whole genome shotgun (WGS) entry which is preliminary data.</text>
</comment>
<dbReference type="InterPro" id="IPR008030">
    <property type="entry name" value="NmrA-like"/>
</dbReference>